<accession>A0AAD9ZSF1</accession>
<evidence type="ECO:0000256" key="1">
    <source>
        <dbReference type="SAM" id="MobiDB-lite"/>
    </source>
</evidence>
<dbReference type="Proteomes" id="UP001281410">
    <property type="component" value="Unassembled WGS sequence"/>
</dbReference>
<feature type="region of interest" description="Disordered" evidence="1">
    <location>
        <begin position="1"/>
        <end position="50"/>
    </location>
</feature>
<name>A0AAD9ZSF1_9ROSI</name>
<evidence type="ECO:0000313" key="2">
    <source>
        <dbReference type="EMBL" id="KAK3189664.1"/>
    </source>
</evidence>
<reference evidence="2" key="1">
    <citation type="journal article" date="2023" name="Plant J.">
        <title>Genome sequences and population genomics provide insights into the demographic history, inbreeding, and mutation load of two 'living fossil' tree species of Dipteronia.</title>
        <authorList>
            <person name="Feng Y."/>
            <person name="Comes H.P."/>
            <person name="Chen J."/>
            <person name="Zhu S."/>
            <person name="Lu R."/>
            <person name="Zhang X."/>
            <person name="Li P."/>
            <person name="Qiu J."/>
            <person name="Olsen K.M."/>
            <person name="Qiu Y."/>
        </authorList>
    </citation>
    <scope>NUCLEOTIDE SEQUENCE</scope>
    <source>
        <strain evidence="2">NBL</strain>
    </source>
</reference>
<organism evidence="2 3">
    <name type="scientific">Dipteronia sinensis</name>
    <dbReference type="NCBI Taxonomy" id="43782"/>
    <lineage>
        <taxon>Eukaryota</taxon>
        <taxon>Viridiplantae</taxon>
        <taxon>Streptophyta</taxon>
        <taxon>Embryophyta</taxon>
        <taxon>Tracheophyta</taxon>
        <taxon>Spermatophyta</taxon>
        <taxon>Magnoliopsida</taxon>
        <taxon>eudicotyledons</taxon>
        <taxon>Gunneridae</taxon>
        <taxon>Pentapetalae</taxon>
        <taxon>rosids</taxon>
        <taxon>malvids</taxon>
        <taxon>Sapindales</taxon>
        <taxon>Sapindaceae</taxon>
        <taxon>Hippocastanoideae</taxon>
        <taxon>Acereae</taxon>
        <taxon>Dipteronia</taxon>
    </lineage>
</organism>
<comment type="caution">
    <text evidence="2">The sequence shown here is derived from an EMBL/GenBank/DDBJ whole genome shotgun (WGS) entry which is preliminary data.</text>
</comment>
<keyword evidence="3" id="KW-1185">Reference proteome</keyword>
<dbReference type="EMBL" id="JANJYJ010000009">
    <property type="protein sequence ID" value="KAK3189664.1"/>
    <property type="molecule type" value="Genomic_DNA"/>
</dbReference>
<proteinExistence type="predicted"/>
<dbReference type="AlphaFoldDB" id="A0AAD9ZSF1"/>
<gene>
    <name evidence="2" type="ORF">Dsin_029225</name>
</gene>
<evidence type="ECO:0000313" key="3">
    <source>
        <dbReference type="Proteomes" id="UP001281410"/>
    </source>
</evidence>
<protein>
    <submittedName>
        <fullName evidence="2">Uncharacterized protein</fullName>
    </submittedName>
</protein>
<sequence length="173" mass="19545">MTITYNRPDDGFSELSVSPTLRRSSASDRRRSSGRPFRLSHPRILSPPTITPEALESVKAALASSEIEHKAETKKKAFPWKAAGQAWEDPTLADWPESKYIGNRPIKLRKSKWKERTDVDALVRQKGFLETAAIGESKRLASNLISLYLNRFSHRSVRGRSFRLLGPLSELIT</sequence>